<feature type="domain" description="Iron-binding zinc finger CDGSH type" evidence="5">
    <location>
        <begin position="48"/>
        <end position="83"/>
    </location>
</feature>
<dbReference type="Proteomes" id="UP000285092">
    <property type="component" value="Unassembled WGS sequence"/>
</dbReference>
<keyword evidence="7" id="KW-1185">Reference proteome</keyword>
<comment type="caution">
    <text evidence="6">The sequence shown here is derived from an EMBL/GenBank/DDBJ whole genome shotgun (WGS) entry which is preliminary data.</text>
</comment>
<dbReference type="Gene3D" id="2.60.120.10">
    <property type="entry name" value="Jelly Rolls"/>
    <property type="match status" value="2"/>
</dbReference>
<evidence type="ECO:0000313" key="7">
    <source>
        <dbReference type="Proteomes" id="UP000285092"/>
    </source>
</evidence>
<name>A0A418NF03_9SPHN</name>
<dbReference type="InterPro" id="IPR014710">
    <property type="entry name" value="RmlC-like_jellyroll"/>
</dbReference>
<evidence type="ECO:0000256" key="2">
    <source>
        <dbReference type="ARBA" id="ARBA00022723"/>
    </source>
</evidence>
<dbReference type="SMART" id="SM00704">
    <property type="entry name" value="ZnF_CDGSH"/>
    <property type="match status" value="2"/>
</dbReference>
<dbReference type="OrthoDB" id="9795032at2"/>
<evidence type="ECO:0000256" key="4">
    <source>
        <dbReference type="ARBA" id="ARBA00023014"/>
    </source>
</evidence>
<keyword evidence="4" id="KW-0411">Iron-sulfur</keyword>
<dbReference type="InterPro" id="IPR018967">
    <property type="entry name" value="FeS-contain_CDGSH-typ"/>
</dbReference>
<keyword evidence="1" id="KW-0001">2Fe-2S</keyword>
<dbReference type="AlphaFoldDB" id="A0A418NF03"/>
<reference evidence="6 7" key="1">
    <citation type="submission" date="2018-08" db="EMBL/GenBank/DDBJ databases">
        <title>Altererythrobacter sp.Ery1 and Ery12, the genome sequencing of novel strains in genus Alterythrobacter.</title>
        <authorList>
            <person name="Cheng H."/>
            <person name="Wu Y.-H."/>
            <person name="Fang C."/>
            <person name="Xu X.-W."/>
        </authorList>
    </citation>
    <scope>NUCLEOTIDE SEQUENCE [LARGE SCALE GENOMIC DNA]</scope>
    <source>
        <strain evidence="6 7">Ery1</strain>
    </source>
</reference>
<dbReference type="SUPFAM" id="SSF51182">
    <property type="entry name" value="RmlC-like cupins"/>
    <property type="match status" value="1"/>
</dbReference>
<protein>
    <submittedName>
        <fullName evidence="6">Cupin domain-containing protein</fullName>
    </submittedName>
</protein>
<dbReference type="Pfam" id="PF09360">
    <property type="entry name" value="zf-CDGSH"/>
    <property type="match status" value="1"/>
</dbReference>
<accession>A0A418NF03</accession>
<dbReference type="InterPro" id="IPR011051">
    <property type="entry name" value="RmlC_Cupin_sf"/>
</dbReference>
<dbReference type="Gene3D" id="3.40.5.90">
    <property type="entry name" value="CDGSH iron-sulfur domain, mitoNEET-type"/>
    <property type="match status" value="2"/>
</dbReference>
<organism evidence="6 7">
    <name type="scientific">Pelagerythrobacter aerophilus</name>
    <dbReference type="NCBI Taxonomy" id="2306995"/>
    <lineage>
        <taxon>Bacteria</taxon>
        <taxon>Pseudomonadati</taxon>
        <taxon>Pseudomonadota</taxon>
        <taxon>Alphaproteobacteria</taxon>
        <taxon>Sphingomonadales</taxon>
        <taxon>Erythrobacteraceae</taxon>
        <taxon>Pelagerythrobacter</taxon>
    </lineage>
</organism>
<dbReference type="PANTHER" id="PTHR46491">
    <property type="entry name" value="CDGSH IRON SULFUR DOMAIN PROTEIN HOMOLOG"/>
    <property type="match status" value="1"/>
</dbReference>
<keyword evidence="3" id="KW-0408">Iron</keyword>
<dbReference type="InterPro" id="IPR052950">
    <property type="entry name" value="CISD"/>
</dbReference>
<dbReference type="GO" id="GO:0051537">
    <property type="term" value="F:2 iron, 2 sulfur cluster binding"/>
    <property type="evidence" value="ECO:0007669"/>
    <property type="project" value="UniProtKB-KW"/>
</dbReference>
<dbReference type="PANTHER" id="PTHR46491:SF3">
    <property type="entry name" value="CDGSH IRON-SULFUR DOMAIN-CONTAINING PROTEIN 3, MITOCHONDRIAL"/>
    <property type="match status" value="1"/>
</dbReference>
<feature type="domain" description="Iron-binding zinc finger CDGSH type" evidence="5">
    <location>
        <begin position="11"/>
        <end position="47"/>
    </location>
</feature>
<gene>
    <name evidence="6" type="ORF">D2V04_15510</name>
</gene>
<evidence type="ECO:0000313" key="6">
    <source>
        <dbReference type="EMBL" id="RIV76103.1"/>
    </source>
</evidence>
<dbReference type="EMBL" id="QXFK01000019">
    <property type="protein sequence ID" value="RIV76103.1"/>
    <property type="molecule type" value="Genomic_DNA"/>
</dbReference>
<dbReference type="GO" id="GO:0046872">
    <property type="term" value="F:metal ion binding"/>
    <property type="evidence" value="ECO:0007669"/>
    <property type="project" value="UniProtKB-KW"/>
</dbReference>
<evidence type="ECO:0000256" key="1">
    <source>
        <dbReference type="ARBA" id="ARBA00022714"/>
    </source>
</evidence>
<dbReference type="InterPro" id="IPR042216">
    <property type="entry name" value="MitoNEET_CISD"/>
</dbReference>
<proteinExistence type="predicted"/>
<keyword evidence="2" id="KW-0479">Metal-binding</keyword>
<dbReference type="InterPro" id="IPR013096">
    <property type="entry name" value="Cupin_2"/>
</dbReference>
<evidence type="ECO:0000259" key="5">
    <source>
        <dbReference type="SMART" id="SM00704"/>
    </source>
</evidence>
<dbReference type="Pfam" id="PF07883">
    <property type="entry name" value="Cupin_2"/>
    <property type="match status" value="1"/>
</dbReference>
<dbReference type="GO" id="GO:0005737">
    <property type="term" value="C:cytoplasm"/>
    <property type="evidence" value="ECO:0007669"/>
    <property type="project" value="UniProtKB-ARBA"/>
</dbReference>
<sequence length="350" mass="38141">MQEAVIASPKPYYRELKANRPIAWCRCGRSERQPFCDGRSHEGTAFKPLVYRPRADEEVLLCGCKRTGTPPFCDGTHNNLPGGYSTDLRSDEERGALRRSTTAADGIARLDGRCYVASPARMAGGQGAHSRTLKIISRSLGAEHQALFLVELKSGSSPAFGTGSADMVLFLARGSGSVTISGRDFAVREGDGLHVHPNEWFRIASPADCRLFVSTLPGVEELEQVATPTSEFDARFPNRLVSVDQTMRSEMGPRYFQMLVDKAAGLEGAAQFIGHIPQSRAEMHRHLYEEALIVLSGEGILWNEESCTDVTAGDVIFLPRKHAHSLECIGAAGMDVVGVIYPGDNPSINY</sequence>
<evidence type="ECO:0000256" key="3">
    <source>
        <dbReference type="ARBA" id="ARBA00023004"/>
    </source>
</evidence>